<evidence type="ECO:0000313" key="1">
    <source>
        <dbReference type="EMBL" id="KAK9045643.1"/>
    </source>
</evidence>
<comment type="caution">
    <text evidence="1">The sequence shown here is derived from an EMBL/GenBank/DDBJ whole genome shotgun (WGS) entry which is preliminary data.</text>
</comment>
<gene>
    <name evidence="1" type="ORF">V6N11_051552</name>
</gene>
<organism evidence="1 2">
    <name type="scientific">Hibiscus sabdariffa</name>
    <name type="common">roselle</name>
    <dbReference type="NCBI Taxonomy" id="183260"/>
    <lineage>
        <taxon>Eukaryota</taxon>
        <taxon>Viridiplantae</taxon>
        <taxon>Streptophyta</taxon>
        <taxon>Embryophyta</taxon>
        <taxon>Tracheophyta</taxon>
        <taxon>Spermatophyta</taxon>
        <taxon>Magnoliopsida</taxon>
        <taxon>eudicotyledons</taxon>
        <taxon>Gunneridae</taxon>
        <taxon>Pentapetalae</taxon>
        <taxon>rosids</taxon>
        <taxon>malvids</taxon>
        <taxon>Malvales</taxon>
        <taxon>Malvaceae</taxon>
        <taxon>Malvoideae</taxon>
        <taxon>Hibiscus</taxon>
    </lineage>
</organism>
<protein>
    <submittedName>
        <fullName evidence="1">Uncharacterized protein</fullName>
    </submittedName>
</protein>
<reference evidence="1 2" key="1">
    <citation type="journal article" date="2024" name="G3 (Bethesda)">
        <title>Genome assembly of Hibiscus sabdariffa L. provides insights into metabolisms of medicinal natural products.</title>
        <authorList>
            <person name="Kim T."/>
        </authorList>
    </citation>
    <scope>NUCLEOTIDE SEQUENCE [LARGE SCALE GENOMIC DNA]</scope>
    <source>
        <strain evidence="1">TK-2024</strain>
        <tissue evidence="1">Old leaves</tissue>
    </source>
</reference>
<dbReference type="Proteomes" id="UP001396334">
    <property type="component" value="Unassembled WGS sequence"/>
</dbReference>
<sequence>MPTRNDSLDKEVLVIMTQDIPVNVGSSEDSGFTGVPLSQFTHVPGPRYVSATPYNNQFTFVTPFQHGISPSSFGGHVPGVFHQGGVSQAVGHQFVPLAVDRNVTPVFQSVHAESTRVPCTVLNAPGIGGSSVRTGNVSDEGVLRDGVEDAPQQQVLADIHVT</sequence>
<keyword evidence="2" id="KW-1185">Reference proteome</keyword>
<name>A0ABR2U7E5_9ROSI</name>
<proteinExistence type="predicted"/>
<evidence type="ECO:0000313" key="2">
    <source>
        <dbReference type="Proteomes" id="UP001396334"/>
    </source>
</evidence>
<dbReference type="EMBL" id="JBBPBN010000001">
    <property type="protein sequence ID" value="KAK9045643.1"/>
    <property type="molecule type" value="Genomic_DNA"/>
</dbReference>
<accession>A0ABR2U7E5</accession>